<organism evidence="1 2">
    <name type="scientific">Chlorella vulgaris</name>
    <name type="common">Green alga</name>
    <dbReference type="NCBI Taxonomy" id="3077"/>
    <lineage>
        <taxon>Eukaryota</taxon>
        <taxon>Viridiplantae</taxon>
        <taxon>Chlorophyta</taxon>
        <taxon>core chlorophytes</taxon>
        <taxon>Trebouxiophyceae</taxon>
        <taxon>Chlorellales</taxon>
        <taxon>Chlorellaceae</taxon>
        <taxon>Chlorella clade</taxon>
        <taxon>Chlorella</taxon>
    </lineage>
</organism>
<name>A0A9D4TVN0_CHLVU</name>
<evidence type="ECO:0000313" key="1">
    <source>
        <dbReference type="EMBL" id="KAI3435968.1"/>
    </source>
</evidence>
<gene>
    <name evidence="1" type="ORF">D9Q98_002026</name>
</gene>
<dbReference type="Gene3D" id="3.40.50.2000">
    <property type="entry name" value="Glycogen Phosphorylase B"/>
    <property type="match status" value="1"/>
</dbReference>
<reference evidence="1" key="2">
    <citation type="submission" date="2020-11" db="EMBL/GenBank/DDBJ databases">
        <authorList>
            <person name="Cecchin M."/>
            <person name="Marcolungo L."/>
            <person name="Rossato M."/>
            <person name="Girolomoni L."/>
            <person name="Cosentino E."/>
            <person name="Cuine S."/>
            <person name="Li-Beisson Y."/>
            <person name="Delledonne M."/>
            <person name="Ballottari M."/>
        </authorList>
    </citation>
    <scope>NUCLEOTIDE SEQUENCE</scope>
    <source>
        <strain evidence="1">211/11P</strain>
        <tissue evidence="1">Whole cell</tissue>
    </source>
</reference>
<protein>
    <recommendedName>
        <fullName evidence="3">Glycosyltransferase</fullName>
    </recommendedName>
</protein>
<dbReference type="AlphaFoldDB" id="A0A9D4TVN0"/>
<evidence type="ECO:0000313" key="2">
    <source>
        <dbReference type="Proteomes" id="UP001055712"/>
    </source>
</evidence>
<evidence type="ECO:0008006" key="3">
    <source>
        <dbReference type="Google" id="ProtNLM"/>
    </source>
</evidence>
<comment type="caution">
    <text evidence="1">The sequence shown here is derived from an EMBL/GenBank/DDBJ whole genome shotgun (WGS) entry which is preliminary data.</text>
</comment>
<dbReference type="Proteomes" id="UP001055712">
    <property type="component" value="Unassembled WGS sequence"/>
</dbReference>
<dbReference type="Pfam" id="PF13692">
    <property type="entry name" value="Glyco_trans_1_4"/>
    <property type="match status" value="1"/>
</dbReference>
<dbReference type="SUPFAM" id="SSF53756">
    <property type="entry name" value="UDP-Glycosyltransferase/glycogen phosphorylase"/>
    <property type="match status" value="1"/>
</dbReference>
<sequence length="519" mass="55156">MAAIDDDDNPRSVLFISSVWPERSSSAAGVRTCDLLDAFRSSGWTAAYASSSTPNDHTAALQQAGVTTLECPPNREQQLSDVVAATQPTAVVFDRFYNEEAFSFRIRELAPHALRILDMQDMHSLRQARQAVLPGTPLDQVLACRPDALAPDCLRELAAIHRSDLTLVCSPVELQLLTETYGVPASKLVLAPFFAPPSPHAPAAAAHEAAAAAPAPGPAAGQAGCPGFAERKHFLMIGNWRHPPNLDSARWAATEIWPQLRAALPEGHQDAELHMYGSYASGAAQQLHRPKQGVHMKGFAPSLELMLRYRVLLAPLRAGAGLKGKVVDSWWHGLPVATTPVGAEGMTAADAEEYLAGVTAAAAAGRAPAAAAEDGVIWQQGDGSSSCSSGSGKATPPGSQASWGGLCGATTAPDVAASAALLYTDQQLWEACQQQGFQLLQLLYDRQRNLQRVLQAVASAARGLKQRRQQDYVGNMLWQQQVRSTEYFSRWIELKERAAAAAVSAAATAAGSSSDGVKS</sequence>
<accession>A0A9D4TVN0</accession>
<proteinExistence type="predicted"/>
<dbReference type="EMBL" id="SIDB01000002">
    <property type="protein sequence ID" value="KAI3435968.1"/>
    <property type="molecule type" value="Genomic_DNA"/>
</dbReference>
<keyword evidence="2" id="KW-1185">Reference proteome</keyword>
<reference evidence="1" key="1">
    <citation type="journal article" date="2019" name="Plant J.">
        <title>Chlorella vulgaris genome assembly and annotation reveals the molecular basis for metabolic acclimation to high light conditions.</title>
        <authorList>
            <person name="Cecchin M."/>
            <person name="Marcolungo L."/>
            <person name="Rossato M."/>
            <person name="Girolomoni L."/>
            <person name="Cosentino E."/>
            <person name="Cuine S."/>
            <person name="Li-Beisson Y."/>
            <person name="Delledonne M."/>
            <person name="Ballottari M."/>
        </authorList>
    </citation>
    <scope>NUCLEOTIDE SEQUENCE</scope>
    <source>
        <strain evidence="1">211/11P</strain>
    </source>
</reference>
<dbReference type="OrthoDB" id="426882at2759"/>